<organism evidence="2 3">
    <name type="scientific">Chromobacterium fluminis</name>
    <dbReference type="NCBI Taxonomy" id="3044269"/>
    <lineage>
        <taxon>Bacteria</taxon>
        <taxon>Pseudomonadati</taxon>
        <taxon>Pseudomonadota</taxon>
        <taxon>Betaproteobacteria</taxon>
        <taxon>Neisseriales</taxon>
        <taxon>Chromobacteriaceae</taxon>
        <taxon>Chromobacterium</taxon>
    </lineage>
</organism>
<reference evidence="2 3" key="1">
    <citation type="submission" date="2020-03" db="EMBL/GenBank/DDBJ databases">
        <title>Draft genome sequence of environmentally isolated cultures.</title>
        <authorList>
            <person name="Wilson H.S."/>
            <person name="De Leon M.E."/>
        </authorList>
    </citation>
    <scope>NUCLEOTIDE SEQUENCE [LARGE SCALE GENOMIC DNA]</scope>
    <source>
        <strain evidence="2 3">HSC-31F16</strain>
    </source>
</reference>
<gene>
    <name evidence="2" type="ORF">HA052_08660</name>
</gene>
<accession>A0ABX0L090</accession>
<evidence type="ECO:0000256" key="1">
    <source>
        <dbReference type="SAM" id="MobiDB-lite"/>
    </source>
</evidence>
<evidence type="ECO:0000313" key="3">
    <source>
        <dbReference type="Proteomes" id="UP001515641"/>
    </source>
</evidence>
<comment type="caution">
    <text evidence="2">The sequence shown here is derived from an EMBL/GenBank/DDBJ whole genome shotgun (WGS) entry which is preliminary data.</text>
</comment>
<dbReference type="EMBL" id="JAAOMA010000009">
    <property type="protein sequence ID" value="NHR05272.1"/>
    <property type="molecule type" value="Genomic_DNA"/>
</dbReference>
<keyword evidence="3" id="KW-1185">Reference proteome</keyword>
<protein>
    <submittedName>
        <fullName evidence="2">PAAR domain-containing protein</fullName>
    </submittedName>
</protein>
<feature type="region of interest" description="Disordered" evidence="1">
    <location>
        <begin position="87"/>
        <end position="109"/>
    </location>
</feature>
<proteinExistence type="predicted"/>
<dbReference type="Pfam" id="PF05488">
    <property type="entry name" value="PAAR_motif"/>
    <property type="match status" value="1"/>
</dbReference>
<dbReference type="InterPro" id="IPR008727">
    <property type="entry name" value="PAAR_motif"/>
</dbReference>
<sequence length="198" mass="21381">MSKRYNCCLGASTTAGGVIVAASGQGRIEGRELAVEGDPIHCPACNRLGRIICVPPRTSEIWHGKQAALEGDLCICQCEPPPKLIANQNLKSNSTDEGEPPPPPPGYAAARDYVSPYRFEIQYQLVSETTGKPQVGMPYRIDLQDHTFRTGLTDSLGMTQLIVSTMCMNSTLTAPYHDDHTETFDGEIGSDACCSDDS</sequence>
<dbReference type="RefSeq" id="WP_166451616.1">
    <property type="nucleotide sequence ID" value="NZ_JAAOMA010000009.1"/>
</dbReference>
<dbReference type="Proteomes" id="UP001515641">
    <property type="component" value="Unassembled WGS sequence"/>
</dbReference>
<evidence type="ECO:0000313" key="2">
    <source>
        <dbReference type="EMBL" id="NHR05272.1"/>
    </source>
</evidence>
<name>A0ABX0L090_9NEIS</name>
<dbReference type="CDD" id="cd14744">
    <property type="entry name" value="PAAR_CT_2"/>
    <property type="match status" value="1"/>
</dbReference>